<evidence type="ECO:0000313" key="11">
    <source>
        <dbReference type="Proteomes" id="UP000501058"/>
    </source>
</evidence>
<evidence type="ECO:0000256" key="3">
    <source>
        <dbReference type="ARBA" id="ARBA00022448"/>
    </source>
</evidence>
<feature type="transmembrane region" description="Helical" evidence="8">
    <location>
        <begin position="338"/>
        <end position="357"/>
    </location>
</feature>
<feature type="transmembrane region" description="Helical" evidence="8">
    <location>
        <begin position="197"/>
        <end position="216"/>
    </location>
</feature>
<dbReference type="GO" id="GO:0016020">
    <property type="term" value="C:membrane"/>
    <property type="evidence" value="ECO:0007669"/>
    <property type="project" value="UniProtKB-SubCell"/>
</dbReference>
<gene>
    <name evidence="10" type="ORF">G7070_06245</name>
</gene>
<keyword evidence="5" id="KW-0029">Amino-acid transport</keyword>
<feature type="transmembrane region" description="Helical" evidence="8">
    <location>
        <begin position="99"/>
        <end position="123"/>
    </location>
</feature>
<evidence type="ECO:0000256" key="2">
    <source>
        <dbReference type="ARBA" id="ARBA00008583"/>
    </source>
</evidence>
<evidence type="ECO:0000256" key="6">
    <source>
        <dbReference type="ARBA" id="ARBA00022989"/>
    </source>
</evidence>
<dbReference type="InterPro" id="IPR004841">
    <property type="entry name" value="AA-permease/SLC12A_dom"/>
</dbReference>
<accession>A0A6G7Y5N9</accession>
<organism evidence="10 11">
    <name type="scientific">Propioniciclava coleopterorum</name>
    <dbReference type="NCBI Taxonomy" id="2714937"/>
    <lineage>
        <taxon>Bacteria</taxon>
        <taxon>Bacillati</taxon>
        <taxon>Actinomycetota</taxon>
        <taxon>Actinomycetes</taxon>
        <taxon>Propionibacteriales</taxon>
        <taxon>Propionibacteriaceae</taxon>
        <taxon>Propioniciclava</taxon>
    </lineage>
</organism>
<evidence type="ECO:0000256" key="8">
    <source>
        <dbReference type="SAM" id="Phobius"/>
    </source>
</evidence>
<feature type="domain" description="Amino acid permease/ SLC12A" evidence="9">
    <location>
        <begin position="21"/>
        <end position="426"/>
    </location>
</feature>
<feature type="transmembrane region" description="Helical" evidence="8">
    <location>
        <begin position="129"/>
        <end position="151"/>
    </location>
</feature>
<evidence type="ECO:0000256" key="7">
    <source>
        <dbReference type="ARBA" id="ARBA00023136"/>
    </source>
</evidence>
<feature type="transmembrane region" description="Helical" evidence="8">
    <location>
        <begin position="52"/>
        <end position="78"/>
    </location>
</feature>
<feature type="transmembrane region" description="Helical" evidence="8">
    <location>
        <begin position="405"/>
        <end position="424"/>
    </location>
</feature>
<name>A0A6G7Y5N9_9ACTN</name>
<dbReference type="RefSeq" id="WP_166232818.1">
    <property type="nucleotide sequence ID" value="NZ_CP049865.1"/>
</dbReference>
<comment type="subcellular location">
    <subcellularLocation>
        <location evidence="1">Membrane</location>
        <topology evidence="1">Multi-pass membrane protein</topology>
    </subcellularLocation>
</comment>
<dbReference type="GO" id="GO:0006865">
    <property type="term" value="P:amino acid transport"/>
    <property type="evidence" value="ECO:0007669"/>
    <property type="project" value="UniProtKB-KW"/>
</dbReference>
<keyword evidence="11" id="KW-1185">Reference proteome</keyword>
<dbReference type="PANTHER" id="PTHR43495:SF5">
    <property type="entry name" value="GAMMA-AMINOBUTYRIC ACID PERMEASE"/>
    <property type="match status" value="1"/>
</dbReference>
<dbReference type="GO" id="GO:0055085">
    <property type="term" value="P:transmembrane transport"/>
    <property type="evidence" value="ECO:0007669"/>
    <property type="project" value="InterPro"/>
</dbReference>
<evidence type="ECO:0000256" key="5">
    <source>
        <dbReference type="ARBA" id="ARBA00022970"/>
    </source>
</evidence>
<keyword evidence="3" id="KW-0813">Transport</keyword>
<dbReference type="Pfam" id="PF00324">
    <property type="entry name" value="AA_permease"/>
    <property type="match status" value="1"/>
</dbReference>
<reference evidence="10 11" key="1">
    <citation type="submission" date="2020-03" db="EMBL/GenBank/DDBJ databases">
        <title>Propioniciclava sp. nov., isolated from Hydrophilus acuminatus.</title>
        <authorList>
            <person name="Hyun D.-W."/>
            <person name="Bae J.-W."/>
        </authorList>
    </citation>
    <scope>NUCLEOTIDE SEQUENCE [LARGE SCALE GENOMIC DNA]</scope>
    <source>
        <strain evidence="10 11">HDW11</strain>
    </source>
</reference>
<feature type="transmembrane region" description="Helical" evidence="8">
    <location>
        <begin position="156"/>
        <end position="177"/>
    </location>
</feature>
<dbReference type="PANTHER" id="PTHR43495">
    <property type="entry name" value="GABA PERMEASE"/>
    <property type="match status" value="1"/>
</dbReference>
<feature type="transmembrane region" description="Helical" evidence="8">
    <location>
        <begin position="244"/>
        <end position="265"/>
    </location>
</feature>
<evidence type="ECO:0000259" key="9">
    <source>
        <dbReference type="Pfam" id="PF00324"/>
    </source>
</evidence>
<feature type="transmembrane region" description="Helical" evidence="8">
    <location>
        <begin position="285"/>
        <end position="308"/>
    </location>
</feature>
<feature type="transmembrane region" description="Helical" evidence="8">
    <location>
        <begin position="24"/>
        <end position="46"/>
    </location>
</feature>
<dbReference type="FunFam" id="1.20.1740.10:FF:000001">
    <property type="entry name" value="Amino acid permease"/>
    <property type="match status" value="1"/>
</dbReference>
<feature type="transmembrane region" description="Helical" evidence="8">
    <location>
        <begin position="363"/>
        <end position="384"/>
    </location>
</feature>
<evidence type="ECO:0000313" key="10">
    <source>
        <dbReference type="EMBL" id="QIK71941.1"/>
    </source>
</evidence>
<evidence type="ECO:0000256" key="1">
    <source>
        <dbReference type="ARBA" id="ARBA00004141"/>
    </source>
</evidence>
<protein>
    <submittedName>
        <fullName evidence="10">Amino acid permease</fullName>
    </submittedName>
</protein>
<feature type="transmembrane region" description="Helical" evidence="8">
    <location>
        <begin position="430"/>
        <end position="448"/>
    </location>
</feature>
<keyword evidence="6 8" id="KW-1133">Transmembrane helix</keyword>
<sequence>MSTHTPTHLEGSLNQGLKARHMTMIAVGGVIGAGFFLGAGGAIAVAGPAVVIAYFVGGVLALCVLMLLVEMAIARPVAGSFQRYAQEAFGPRAGFATGWTYWLAFLIGPASETIAAGTFLHVWFPAIPIWTFALAVAVLMTVVNLVSVAFFGEVEFWLALIKVVALVVFIIWGATALTGVLPNSPASVDTLVNDGGFAPAGILGILGAMMLVMFSYGGTEAIGTAAEESEDPVRDLPKVLRSTIVRIGVLYVLSMVVLTAVLPWREAGTSSSPFVDAMGILGGPVAANIMNFVVLTAALSCIDSGIYATSRMMFSMSREGYFPPVFAKVGGARNVPRNAIMLSTLVLFVGALMAVFAEGAYLWLASFSGFGFMFAWLMIALAQGPMRKKFEAEGTLAWKAPAAPLARWLAIVLIIATMVGLLFVEDGWKTLLAGIIWLLITVGYYQFFGQRRYLEVQARTSEPTRAVASDTKEV</sequence>
<dbReference type="PIRSF" id="PIRSF006060">
    <property type="entry name" value="AA_transporter"/>
    <property type="match status" value="1"/>
</dbReference>
<dbReference type="AlphaFoldDB" id="A0A6G7Y5N9"/>
<evidence type="ECO:0000256" key="4">
    <source>
        <dbReference type="ARBA" id="ARBA00022692"/>
    </source>
</evidence>
<dbReference type="KEGG" id="prv:G7070_06245"/>
<keyword evidence="7 8" id="KW-0472">Membrane</keyword>
<comment type="similarity">
    <text evidence="2">Belongs to the amino acid-polyamine-organocation (APC) superfamily. Amino acid transporter (AAT) (TC 2.A.3.1) family.</text>
</comment>
<dbReference type="Gene3D" id="1.20.1740.10">
    <property type="entry name" value="Amino acid/polyamine transporter I"/>
    <property type="match status" value="1"/>
</dbReference>
<keyword evidence="4 8" id="KW-0812">Transmembrane</keyword>
<dbReference type="EMBL" id="CP049865">
    <property type="protein sequence ID" value="QIK71941.1"/>
    <property type="molecule type" value="Genomic_DNA"/>
</dbReference>
<dbReference type="Proteomes" id="UP000501058">
    <property type="component" value="Chromosome"/>
</dbReference>
<proteinExistence type="inferred from homology"/>